<dbReference type="RefSeq" id="WP_322520540.1">
    <property type="nucleotide sequence ID" value="NZ_CP140153.1"/>
</dbReference>
<feature type="domain" description="Multidrug resistance protein MdtA-like barrel-sandwich hybrid" evidence="4">
    <location>
        <begin position="88"/>
        <end position="262"/>
    </location>
</feature>
<dbReference type="Gene3D" id="2.40.50.100">
    <property type="match status" value="1"/>
</dbReference>
<name>A0ABZ0YW49_9GAMM</name>
<keyword evidence="3" id="KW-1133">Transmembrane helix</keyword>
<feature type="transmembrane region" description="Helical" evidence="3">
    <location>
        <begin position="20"/>
        <end position="41"/>
    </location>
</feature>
<dbReference type="SUPFAM" id="SSF111369">
    <property type="entry name" value="HlyD-like secretion proteins"/>
    <property type="match status" value="1"/>
</dbReference>
<dbReference type="PANTHER" id="PTHR30469:SF36">
    <property type="entry name" value="BLL3903 PROTEIN"/>
    <property type="match status" value="1"/>
</dbReference>
<dbReference type="Proteomes" id="UP001327459">
    <property type="component" value="Chromosome"/>
</dbReference>
<evidence type="ECO:0000256" key="2">
    <source>
        <dbReference type="SAM" id="Coils"/>
    </source>
</evidence>
<dbReference type="InterPro" id="IPR058625">
    <property type="entry name" value="MdtA-like_BSH"/>
</dbReference>
<gene>
    <name evidence="5" type="ORF">SR882_07005</name>
</gene>
<dbReference type="PANTHER" id="PTHR30469">
    <property type="entry name" value="MULTIDRUG RESISTANCE PROTEIN MDTA"/>
    <property type="match status" value="1"/>
</dbReference>
<keyword evidence="3" id="KW-0812">Transmembrane</keyword>
<feature type="coiled-coil region" evidence="2">
    <location>
        <begin position="205"/>
        <end position="239"/>
    </location>
</feature>
<reference evidence="5 6" key="1">
    <citation type="submission" date="2023-11" db="EMBL/GenBank/DDBJ databases">
        <title>MicrobeMod: A computational toolkit for identifying prokaryotic methylation and restriction-modification with nanopore sequencing.</title>
        <authorList>
            <person name="Crits-Christoph A."/>
            <person name="Kang S.C."/>
            <person name="Lee H."/>
            <person name="Ostrov N."/>
        </authorList>
    </citation>
    <scope>NUCLEOTIDE SEQUENCE [LARGE SCALE GENOMIC DNA]</scope>
    <source>
        <strain evidence="5 6">ATCC 49870</strain>
    </source>
</reference>
<comment type="similarity">
    <text evidence="1">Belongs to the membrane fusion protein (MFP) (TC 8.A.1) family.</text>
</comment>
<dbReference type="Gene3D" id="1.10.287.470">
    <property type="entry name" value="Helix hairpin bin"/>
    <property type="match status" value="1"/>
</dbReference>
<evidence type="ECO:0000313" key="6">
    <source>
        <dbReference type="Proteomes" id="UP001327459"/>
    </source>
</evidence>
<dbReference type="Pfam" id="PF25917">
    <property type="entry name" value="BSH_RND"/>
    <property type="match status" value="1"/>
</dbReference>
<keyword evidence="2" id="KW-0175">Coiled coil</keyword>
<feature type="coiled-coil region" evidence="2">
    <location>
        <begin position="125"/>
        <end position="152"/>
    </location>
</feature>
<evidence type="ECO:0000256" key="1">
    <source>
        <dbReference type="ARBA" id="ARBA00009477"/>
    </source>
</evidence>
<keyword evidence="3" id="KW-0472">Membrane</keyword>
<evidence type="ECO:0000259" key="4">
    <source>
        <dbReference type="Pfam" id="PF25917"/>
    </source>
</evidence>
<proteinExistence type="inferred from homology"/>
<accession>A0ABZ0YW49</accession>
<keyword evidence="6" id="KW-1185">Reference proteome</keyword>
<organism evidence="5 6">
    <name type="scientific">Guyparkeria halophila</name>
    <dbReference type="NCBI Taxonomy" id="47960"/>
    <lineage>
        <taxon>Bacteria</taxon>
        <taxon>Pseudomonadati</taxon>
        <taxon>Pseudomonadota</taxon>
        <taxon>Gammaproteobacteria</taxon>
        <taxon>Chromatiales</taxon>
        <taxon>Thioalkalibacteraceae</taxon>
        <taxon>Guyparkeria</taxon>
    </lineage>
</organism>
<dbReference type="EMBL" id="CP140153">
    <property type="protein sequence ID" value="WQH15512.1"/>
    <property type="molecule type" value="Genomic_DNA"/>
</dbReference>
<evidence type="ECO:0000313" key="5">
    <source>
        <dbReference type="EMBL" id="WQH15512.1"/>
    </source>
</evidence>
<evidence type="ECO:0000256" key="3">
    <source>
        <dbReference type="SAM" id="Phobius"/>
    </source>
</evidence>
<protein>
    <submittedName>
        <fullName evidence="5">Biotin/lipoyl-binding protein</fullName>
    </submittedName>
</protein>
<sequence length="443" mass="48136">MQPSDTPSDTPSRSSRPRRWLFRFLLPLLILAVAIAAFLALKASRPDAPQATPEERAWLVETMIVDPATRHPVLTLYGEIANPDRLSINAPLSARVAAVPVEDGQSVTQGERLVELDRRDFQPALSRARANLADLEAQIREVRAQHQSDRQALALEQEIVQNAETALSRSRDLRARNLASQADVDNARDTLSQARLALNTRRERLSTFDARLAGLEARRDAAEADVMAAERDLERARVDAPADGLIGNVEVTAGDQVGANATLLTFYPWNGFEARALIPSTRVGSMLEALQAGDPPRARTHETGALLELERIAAEASGQGATGLFGFVDPDHSLRAGQVLTIELDMPAVEDAVAIPHSALYGNDHVYRIRDGRLERAQVERLGEYRGDDAMGGKGALLVRAPSLTVGDRLATTQLPNAVDGLRVRWEDARTESGDTSPTGTAE</sequence>